<dbReference type="FunFam" id="1.25.40.180:FF:000009">
    <property type="entry name" value="programmed cell death protein 4"/>
    <property type="match status" value="1"/>
</dbReference>
<dbReference type="GO" id="GO:0005737">
    <property type="term" value="C:cytoplasm"/>
    <property type="evidence" value="ECO:0007669"/>
    <property type="project" value="UniProtKB-SubCell"/>
</dbReference>
<dbReference type="InterPro" id="IPR039778">
    <property type="entry name" value="PDCD4"/>
</dbReference>
<evidence type="ECO:0000259" key="8">
    <source>
        <dbReference type="PROSITE" id="PS51366"/>
    </source>
</evidence>
<dbReference type="AlphaFoldDB" id="A0AAD5JIF4"/>
<evidence type="ECO:0000313" key="9">
    <source>
        <dbReference type="EMBL" id="KAI9200270.1"/>
    </source>
</evidence>
<comment type="similarity">
    <text evidence="2">Belongs to the PDCD4 family.</text>
</comment>
<proteinExistence type="inferred from homology"/>
<dbReference type="InterPro" id="IPR016024">
    <property type="entry name" value="ARM-type_fold"/>
</dbReference>
<dbReference type="PANTHER" id="PTHR12626">
    <property type="entry name" value="PROGRAMMED CELL DEATH 4"/>
    <property type="match status" value="1"/>
</dbReference>
<dbReference type="SUPFAM" id="SSF48371">
    <property type="entry name" value="ARM repeat"/>
    <property type="match status" value="4"/>
</dbReference>
<feature type="compositionally biased region" description="Basic and acidic residues" evidence="7">
    <location>
        <begin position="126"/>
        <end position="137"/>
    </location>
</feature>
<keyword evidence="6" id="KW-0539">Nucleus</keyword>
<feature type="compositionally biased region" description="Polar residues" evidence="7">
    <location>
        <begin position="76"/>
        <end position="85"/>
    </location>
</feature>
<feature type="domain" description="MI" evidence="8">
    <location>
        <begin position="457"/>
        <end position="580"/>
    </location>
</feature>
<sequence>MEFNDGPFVSKDHWELVRSTSESADPLSVSPLQISTSPKSPRSPMLKSPKGQGSKHVSGKSSTPKMVSSKLGSPRSPRTSMSPNKGSPGKGSPLKYDRHSHSPRDGRPKKGGSGGKGTWGGLFDTEDSRFLDPKDPNYDSNEEFENPNAIKSTADIIEYKKKATVIVEEYFATDDVVSTANELRELGMPGYNYYFVKKLVSMAMDRHDKEKEMAAVLLSALYADAIDPPQVFRGFCKLVESADDLIVDIPDTVDVLALFIARAVVDDILPPVFLKKQMVSLPNDSKGIEVLKRAEKGYLAAPLHAEIIERRWGGSKNKTVEDVKARINNLLIEYVVSGDKKEACRCIKDLQVPFYHHEIVKRALTMAMERHQAEGRLLDLLKEAAEEGLINASQVSKGFGRMIDTVDDLSLDIPNARGILQSLISKAASEGWLCASSLKSLSMKPEKSSLEDNAAKIFKMKAQSIIQEYFLSGDILEVSSCLESEICASTSSDELDAIFVKRLITLAMDRKNREKEMASVLLSSLFFPADDVVNGFVMLIESADDTALDNPIVVEDLAMFLARAVVDEVLAPQHLEEIGSLFLGQDSIGSKVLQMAKSLLKARLSGERILRCWGGGGSSRSGWAVEDVKDKIGKLLEEYESGGDVREACRCIKELGMPFFHHEVVKKTLVNYIEKKNERLWCLFKECYGSGLITMNQMTKGFGRVAEALDDLALDVPDAEKQFICYVDRAKAAGWLDSSFSFTKQGFAKENGACH</sequence>
<evidence type="ECO:0000256" key="7">
    <source>
        <dbReference type="SAM" id="MobiDB-lite"/>
    </source>
</evidence>
<dbReference type="GO" id="GO:0045892">
    <property type="term" value="P:negative regulation of DNA-templated transcription"/>
    <property type="evidence" value="ECO:0007669"/>
    <property type="project" value="InterPro"/>
</dbReference>
<feature type="domain" description="MI" evidence="8">
    <location>
        <begin position="322"/>
        <end position="443"/>
    </location>
</feature>
<dbReference type="GO" id="GO:0006417">
    <property type="term" value="P:regulation of translation"/>
    <property type="evidence" value="ECO:0007669"/>
    <property type="project" value="UniProtKB-KW"/>
</dbReference>
<gene>
    <name evidence="9" type="ORF">LWI28_005154</name>
</gene>
<feature type="compositionally biased region" description="Basic and acidic residues" evidence="7">
    <location>
        <begin position="95"/>
        <end position="108"/>
    </location>
</feature>
<feature type="compositionally biased region" description="Gly residues" evidence="7">
    <location>
        <begin position="111"/>
        <end position="120"/>
    </location>
</feature>
<dbReference type="Pfam" id="PF02847">
    <property type="entry name" value="MA3"/>
    <property type="match status" value="4"/>
</dbReference>
<name>A0AAD5JIF4_ACENE</name>
<dbReference type="Proteomes" id="UP001064489">
    <property type="component" value="Chromosome 9"/>
</dbReference>
<dbReference type="Gene3D" id="1.25.40.180">
    <property type="match status" value="4"/>
</dbReference>
<dbReference type="PANTHER" id="PTHR12626:SF2">
    <property type="entry name" value="MA3 DOMAIN-CONTAINING TRANSLATION REGULATORY FACTOR 2"/>
    <property type="match status" value="1"/>
</dbReference>
<dbReference type="PROSITE" id="PS51366">
    <property type="entry name" value="MI"/>
    <property type="match status" value="4"/>
</dbReference>
<feature type="domain" description="MI" evidence="8">
    <location>
        <begin position="158"/>
        <end position="279"/>
    </location>
</feature>
<evidence type="ECO:0000256" key="1">
    <source>
        <dbReference type="ARBA" id="ARBA00004496"/>
    </source>
</evidence>
<keyword evidence="4" id="KW-0677">Repeat</keyword>
<feature type="region of interest" description="Disordered" evidence="7">
    <location>
        <begin position="19"/>
        <end position="146"/>
    </location>
</feature>
<evidence type="ECO:0000256" key="6">
    <source>
        <dbReference type="ARBA" id="ARBA00023242"/>
    </source>
</evidence>
<evidence type="ECO:0000256" key="2">
    <source>
        <dbReference type="ARBA" id="ARBA00005497"/>
    </source>
</evidence>
<dbReference type="InterPro" id="IPR003891">
    <property type="entry name" value="Initiation_fac_eIF4g_MI"/>
</dbReference>
<keyword evidence="10" id="KW-1185">Reference proteome</keyword>
<comment type="subcellular location">
    <subcellularLocation>
        <location evidence="1">Cytoplasm</location>
    </subcellularLocation>
</comment>
<keyword evidence="5" id="KW-0810">Translation regulation</keyword>
<comment type="caution">
    <text evidence="9">The sequence shown here is derived from an EMBL/GenBank/DDBJ whole genome shotgun (WGS) entry which is preliminary data.</text>
</comment>
<evidence type="ECO:0000256" key="4">
    <source>
        <dbReference type="ARBA" id="ARBA00022737"/>
    </source>
</evidence>
<organism evidence="9 10">
    <name type="scientific">Acer negundo</name>
    <name type="common">Box elder</name>
    <dbReference type="NCBI Taxonomy" id="4023"/>
    <lineage>
        <taxon>Eukaryota</taxon>
        <taxon>Viridiplantae</taxon>
        <taxon>Streptophyta</taxon>
        <taxon>Embryophyta</taxon>
        <taxon>Tracheophyta</taxon>
        <taxon>Spermatophyta</taxon>
        <taxon>Magnoliopsida</taxon>
        <taxon>eudicotyledons</taxon>
        <taxon>Gunneridae</taxon>
        <taxon>Pentapetalae</taxon>
        <taxon>rosids</taxon>
        <taxon>malvids</taxon>
        <taxon>Sapindales</taxon>
        <taxon>Sapindaceae</taxon>
        <taxon>Hippocastanoideae</taxon>
        <taxon>Acereae</taxon>
        <taxon>Acer</taxon>
    </lineage>
</organism>
<feature type="domain" description="MI" evidence="8">
    <location>
        <begin position="627"/>
        <end position="746"/>
    </location>
</feature>
<evidence type="ECO:0000256" key="3">
    <source>
        <dbReference type="ARBA" id="ARBA00022490"/>
    </source>
</evidence>
<dbReference type="EMBL" id="JAJSOW010000001">
    <property type="protein sequence ID" value="KAI9200270.1"/>
    <property type="molecule type" value="Genomic_DNA"/>
</dbReference>
<evidence type="ECO:0000256" key="5">
    <source>
        <dbReference type="ARBA" id="ARBA00022845"/>
    </source>
</evidence>
<accession>A0AAD5JIF4</accession>
<evidence type="ECO:0000313" key="10">
    <source>
        <dbReference type="Proteomes" id="UP001064489"/>
    </source>
</evidence>
<keyword evidence="3" id="KW-0963">Cytoplasm</keyword>
<protein>
    <recommendedName>
        <fullName evidence="8">MI domain-containing protein</fullName>
    </recommendedName>
</protein>
<reference evidence="9" key="2">
    <citation type="submission" date="2023-02" db="EMBL/GenBank/DDBJ databases">
        <authorList>
            <person name="Swenson N.G."/>
            <person name="Wegrzyn J.L."/>
            <person name="Mcevoy S.L."/>
        </authorList>
    </citation>
    <scope>NUCLEOTIDE SEQUENCE</scope>
    <source>
        <strain evidence="9">91603</strain>
        <tissue evidence="9">Leaf</tissue>
    </source>
</reference>
<reference evidence="9" key="1">
    <citation type="journal article" date="2022" name="Plant J.">
        <title>Strategies of tolerance reflected in two North American maple genomes.</title>
        <authorList>
            <person name="McEvoy S.L."/>
            <person name="Sezen U.U."/>
            <person name="Trouern-Trend A."/>
            <person name="McMahon S.M."/>
            <person name="Schaberg P.G."/>
            <person name="Yang J."/>
            <person name="Wegrzyn J.L."/>
            <person name="Swenson N.G."/>
        </authorList>
    </citation>
    <scope>NUCLEOTIDE SEQUENCE</scope>
    <source>
        <strain evidence="9">91603</strain>
    </source>
</reference>
<dbReference type="SMART" id="SM00544">
    <property type="entry name" value="MA3"/>
    <property type="match status" value="4"/>
</dbReference>
<feature type="compositionally biased region" description="Polar residues" evidence="7">
    <location>
        <begin position="30"/>
        <end position="40"/>
    </location>
</feature>